<dbReference type="PANTHER" id="PTHR40465:SF1">
    <property type="entry name" value="DUF6534 DOMAIN-CONTAINING PROTEIN"/>
    <property type="match status" value="1"/>
</dbReference>
<evidence type="ECO:0000313" key="4">
    <source>
        <dbReference type="EMBL" id="PRQ76129.1"/>
    </source>
</evidence>
<dbReference type="InterPro" id="IPR045339">
    <property type="entry name" value="DUF6534"/>
</dbReference>
<feature type="transmembrane region" description="Helical" evidence="2">
    <location>
        <begin position="97"/>
        <end position="121"/>
    </location>
</feature>
<comment type="caution">
    <text evidence="4">The sequence shown here is derived from an EMBL/GenBank/DDBJ whole genome shotgun (WGS) entry which is preliminary data.</text>
</comment>
<feature type="transmembrane region" description="Helical" evidence="2">
    <location>
        <begin position="530"/>
        <end position="548"/>
    </location>
</feature>
<reference evidence="4 5" key="1">
    <citation type="journal article" date="2018" name="Elife">
        <title>Functional genomics of lipid metabolism in the oleaginous yeast Rhodosporidium toruloides.</title>
        <authorList>
            <person name="Coradetti S.T."/>
            <person name="Pinel D."/>
            <person name="Geiselman G."/>
            <person name="Ito M."/>
            <person name="Mondo S."/>
            <person name="Reilly M.C."/>
            <person name="Cheng Y.F."/>
            <person name="Bauer S."/>
            <person name="Grigoriev I."/>
            <person name="Gladden J.M."/>
            <person name="Simmons B.A."/>
            <person name="Brem R."/>
            <person name="Arkin A.P."/>
            <person name="Skerker J.M."/>
        </authorList>
    </citation>
    <scope>NUCLEOTIDE SEQUENCE [LARGE SCALE GENOMIC DNA]</scope>
    <source>
        <strain evidence="4 5">NBRC 0880</strain>
    </source>
</reference>
<feature type="transmembrane region" description="Helical" evidence="2">
    <location>
        <begin position="568"/>
        <end position="590"/>
    </location>
</feature>
<feature type="compositionally biased region" description="Basic and acidic residues" evidence="1">
    <location>
        <begin position="786"/>
        <end position="815"/>
    </location>
</feature>
<feature type="transmembrane region" description="Helical" evidence="2">
    <location>
        <begin position="715"/>
        <end position="736"/>
    </location>
</feature>
<dbReference type="Pfam" id="PF20152">
    <property type="entry name" value="DUF6534"/>
    <property type="match status" value="2"/>
</dbReference>
<feature type="transmembrane region" description="Helical" evidence="2">
    <location>
        <begin position="684"/>
        <end position="703"/>
    </location>
</feature>
<evidence type="ECO:0000256" key="1">
    <source>
        <dbReference type="SAM" id="MobiDB-lite"/>
    </source>
</evidence>
<evidence type="ECO:0000313" key="5">
    <source>
        <dbReference type="Proteomes" id="UP000239560"/>
    </source>
</evidence>
<feature type="transmembrane region" description="Helical" evidence="2">
    <location>
        <begin position="174"/>
        <end position="193"/>
    </location>
</feature>
<proteinExistence type="predicted"/>
<keyword evidence="2" id="KW-0472">Membrane</keyword>
<evidence type="ECO:0000256" key="2">
    <source>
        <dbReference type="SAM" id="Phobius"/>
    </source>
</evidence>
<feature type="transmembrane region" description="Helical" evidence="2">
    <location>
        <begin position="643"/>
        <end position="663"/>
    </location>
</feature>
<feature type="region of interest" description="Disordered" evidence="1">
    <location>
        <begin position="778"/>
        <end position="849"/>
    </location>
</feature>
<evidence type="ECO:0000259" key="3">
    <source>
        <dbReference type="Pfam" id="PF20152"/>
    </source>
</evidence>
<feature type="compositionally biased region" description="Low complexity" evidence="1">
    <location>
        <begin position="747"/>
        <end position="757"/>
    </location>
</feature>
<dbReference type="OrthoDB" id="2527703at2759"/>
<gene>
    <name evidence="4" type="ORF">AAT19DRAFT_13151</name>
</gene>
<dbReference type="PANTHER" id="PTHR40465">
    <property type="entry name" value="CHROMOSOME 1, WHOLE GENOME SHOTGUN SEQUENCE"/>
    <property type="match status" value="1"/>
</dbReference>
<feature type="transmembrane region" description="Helical" evidence="2">
    <location>
        <begin position="214"/>
        <end position="240"/>
    </location>
</feature>
<dbReference type="AlphaFoldDB" id="A0A2T0ADP5"/>
<feature type="transmembrane region" description="Helical" evidence="2">
    <location>
        <begin position="335"/>
        <end position="353"/>
    </location>
</feature>
<protein>
    <submittedName>
        <fullName evidence="4">Proteophosphoglycan ppg4</fullName>
    </submittedName>
</protein>
<dbReference type="Proteomes" id="UP000239560">
    <property type="component" value="Unassembled WGS sequence"/>
</dbReference>
<accession>A0A2T0ADP5</accession>
<feature type="region of interest" description="Disordered" evidence="1">
    <location>
        <begin position="1"/>
        <end position="26"/>
    </location>
</feature>
<sequence length="849" mass="93376">MPSPAPRPQQETRTQGRGLSRGRGDPRGWRLQAIEARAIDAILARDGGGHHLPLWDYEARFFSSCFDARHCSARTTALTNPAMAPVDLVRRSEQREIIALLLPQGIGSQVSLLLFGVYIVLHWNYVTSELYPRLSTSVKATLWAVFLFTTAYELVQAADTLYWLVTVNHTVEHIFNGVALDSVIPLVAAFVAVPVQCRLAIRAGALLRTRWIRWAFWSVVGVGIVTGFAGAVLMCATFLMYVVGTIENIAPLSYNNTVSIWLWASAFVDLAISVCLTITLSRRIQGFNDSTDSLLRKLIKVSLKTAAYTTLLAVGGAIVASAINDNDVNSAYAHFAFWFPLPPCYALSLYTTLTTRKTVQQHLSRAYAAAADPNSHRTSIPPRVALDLSALNSARSAQRSHDAVVSSGYFSGPAAAFPAFRLAISLLEPRRRTPRQRTHAATCAERRTANGMAWTAEQAFGRLCSFGNIGWTIWNDLSVRLRCPRLAAHQTAALLAPQFVGSGLSLVLYGVYIVLQYQYARGDLYRRLSWPVKATLVLVCFLVTGYEIVQYGDTMYWSLTVKRTPDDIFNGVPLDSVIPLLGAVVAAPLLRQRWTRNLFLLVGGILVLAAFTGAILTCATGIMYFNDTIDNILPFTYNDAVSLWLWSAAACDVAISLCLAFTLHRRIQGFNANTDTLLKKLIQTALRTAAYTAVLAVGGAAVASATPDSDYNSSFAHFAFWFPLPPCYALSLFTTLSARRTITAHLAPSPSTSPASPRLVAPPAAAHQRATIDYSGLRALEGEEGPEVREEFGPDESTKREKEETVSRWREEQKKWTLSLEKAAAPHPDEDDELEEWEGRGRANRRGVV</sequence>
<keyword evidence="2" id="KW-1133">Transmembrane helix</keyword>
<feature type="transmembrane region" description="Helical" evidence="2">
    <location>
        <begin position="301"/>
        <end position="323"/>
    </location>
</feature>
<feature type="domain" description="DUF6534" evidence="3">
    <location>
        <begin position="648"/>
        <end position="740"/>
    </location>
</feature>
<dbReference type="EMBL" id="LCTV02000003">
    <property type="protein sequence ID" value="PRQ76129.1"/>
    <property type="molecule type" value="Genomic_DNA"/>
</dbReference>
<feature type="transmembrane region" description="Helical" evidence="2">
    <location>
        <begin position="597"/>
        <end position="623"/>
    </location>
</feature>
<feature type="domain" description="DUF6534" evidence="3">
    <location>
        <begin position="265"/>
        <end position="357"/>
    </location>
</feature>
<keyword evidence="2" id="KW-0812">Transmembrane</keyword>
<feature type="transmembrane region" description="Helical" evidence="2">
    <location>
        <begin position="260"/>
        <end position="280"/>
    </location>
</feature>
<name>A0A2T0ADP5_RHOTO</name>
<organism evidence="4 5">
    <name type="scientific">Rhodotorula toruloides</name>
    <name type="common">Yeast</name>
    <name type="synonym">Rhodosporidium toruloides</name>
    <dbReference type="NCBI Taxonomy" id="5286"/>
    <lineage>
        <taxon>Eukaryota</taxon>
        <taxon>Fungi</taxon>
        <taxon>Dikarya</taxon>
        <taxon>Basidiomycota</taxon>
        <taxon>Pucciniomycotina</taxon>
        <taxon>Microbotryomycetes</taxon>
        <taxon>Sporidiobolales</taxon>
        <taxon>Sporidiobolaceae</taxon>
        <taxon>Rhodotorula</taxon>
    </lineage>
</organism>
<feature type="region of interest" description="Disordered" evidence="1">
    <location>
        <begin position="746"/>
        <end position="765"/>
    </location>
</feature>